<evidence type="ECO:0000313" key="9">
    <source>
        <dbReference type="EMBL" id="RKP59330.1"/>
    </source>
</evidence>
<evidence type="ECO:0000256" key="7">
    <source>
        <dbReference type="HAMAP-Rule" id="MF_00657"/>
    </source>
</evidence>
<protein>
    <submittedName>
        <fullName evidence="9">Fe2+-dependent dioxygenase</fullName>
    </submittedName>
</protein>
<keyword evidence="5 7" id="KW-0560">Oxidoreductase</keyword>
<evidence type="ECO:0000256" key="1">
    <source>
        <dbReference type="ARBA" id="ARBA00001961"/>
    </source>
</evidence>
<dbReference type="NCBIfam" id="NF003974">
    <property type="entry name" value="PRK05467.1-3"/>
    <property type="match status" value="1"/>
</dbReference>
<dbReference type="SMART" id="SM00702">
    <property type="entry name" value="P4Hc"/>
    <property type="match status" value="1"/>
</dbReference>
<dbReference type="InterPro" id="IPR041097">
    <property type="entry name" value="PKHD_C"/>
</dbReference>
<dbReference type="Pfam" id="PF13640">
    <property type="entry name" value="2OG-FeII_Oxy_3"/>
    <property type="match status" value="1"/>
</dbReference>
<dbReference type="EMBL" id="RBZU01000001">
    <property type="protein sequence ID" value="RKP59330.1"/>
    <property type="molecule type" value="Genomic_DNA"/>
</dbReference>
<dbReference type="OrthoDB" id="9812472at2"/>
<sequence length="228" mass="25074">MILSIPHLLDRDTVAALRARLDAPDAPWVDGRVSAGYSGAPVKLNQQIDELSGLAAELGDRILALLERNPLFISFAVPNQVYPPMFNRYGEGMTFGNHVDGSVRISPATGRKIRADLSITVFLSDPADYDGGELLIEDTYGVHEVKLPAGDAIVYPASSLHRVSPVTRGVRVASFFWIQCLVRDDAKRTILFDLDNAIQRLNATSADDAARRTLVGCYHNLLRQWSET</sequence>
<evidence type="ECO:0000256" key="6">
    <source>
        <dbReference type="ARBA" id="ARBA00023004"/>
    </source>
</evidence>
<dbReference type="NCBIfam" id="NF003975">
    <property type="entry name" value="PRK05467.1-4"/>
    <property type="match status" value="1"/>
</dbReference>
<dbReference type="InterPro" id="IPR023550">
    <property type="entry name" value="PKHD_hydroxylase"/>
</dbReference>
<dbReference type="InterPro" id="IPR005123">
    <property type="entry name" value="Oxoglu/Fe-dep_dioxygenase_dom"/>
</dbReference>
<feature type="binding site" evidence="7">
    <location>
        <position position="98"/>
    </location>
    <ligand>
        <name>Fe cation</name>
        <dbReference type="ChEBI" id="CHEBI:24875"/>
    </ligand>
</feature>
<dbReference type="HAMAP" id="MF_00657">
    <property type="entry name" value="Hydroxyl_YbiX"/>
    <property type="match status" value="1"/>
</dbReference>
<dbReference type="PROSITE" id="PS51471">
    <property type="entry name" value="FE2OG_OXY"/>
    <property type="match status" value="1"/>
</dbReference>
<dbReference type="PANTHER" id="PTHR41536:SF1">
    <property type="entry name" value="PKHD-TYPE HYDROXYLASE YBIX"/>
    <property type="match status" value="1"/>
</dbReference>
<comment type="cofactor">
    <cofactor evidence="7">
        <name>Fe(2+)</name>
        <dbReference type="ChEBI" id="CHEBI:29033"/>
    </cofactor>
    <text evidence="7">Binds 1 Fe(2+) ion per subunit.</text>
</comment>
<keyword evidence="3 7" id="KW-0847">Vitamin C</keyword>
<keyword evidence="4 7" id="KW-0223">Dioxygenase</keyword>
<evidence type="ECO:0000259" key="8">
    <source>
        <dbReference type="PROSITE" id="PS51471"/>
    </source>
</evidence>
<evidence type="ECO:0000256" key="2">
    <source>
        <dbReference type="ARBA" id="ARBA00022723"/>
    </source>
</evidence>
<dbReference type="Gene3D" id="2.60.120.620">
    <property type="entry name" value="q2cbj1_9rhob like domain"/>
    <property type="match status" value="1"/>
</dbReference>
<dbReference type="RefSeq" id="WP_121084115.1">
    <property type="nucleotide sequence ID" value="NZ_RBZU01000001.1"/>
</dbReference>
<dbReference type="PANTHER" id="PTHR41536">
    <property type="entry name" value="PKHD-TYPE HYDROXYLASE YBIX"/>
    <property type="match status" value="1"/>
</dbReference>
<feature type="domain" description="Fe2OG dioxygenase" evidence="8">
    <location>
        <begin position="80"/>
        <end position="180"/>
    </location>
</feature>
<dbReference type="AlphaFoldDB" id="A0A494YC16"/>
<gene>
    <name evidence="9" type="ORF">D7S86_00255</name>
</gene>
<evidence type="ECO:0000256" key="3">
    <source>
        <dbReference type="ARBA" id="ARBA00022896"/>
    </source>
</evidence>
<dbReference type="SUPFAM" id="SSF51197">
    <property type="entry name" value="Clavaminate synthase-like"/>
    <property type="match status" value="1"/>
</dbReference>
<dbReference type="Proteomes" id="UP000270342">
    <property type="component" value="Unassembled WGS sequence"/>
</dbReference>
<name>A0A494YC16_9BURK</name>
<dbReference type="GO" id="GO:0006879">
    <property type="term" value="P:intracellular iron ion homeostasis"/>
    <property type="evidence" value="ECO:0007669"/>
    <property type="project" value="TreeGrafter"/>
</dbReference>
<keyword evidence="10" id="KW-1185">Reference proteome</keyword>
<evidence type="ECO:0000256" key="5">
    <source>
        <dbReference type="ARBA" id="ARBA00023002"/>
    </source>
</evidence>
<keyword evidence="6 7" id="KW-0408">Iron</keyword>
<keyword evidence="2 7" id="KW-0479">Metal-binding</keyword>
<accession>A0A494YC16</accession>
<reference evidence="9 10" key="1">
    <citation type="submission" date="2018-10" db="EMBL/GenBank/DDBJ databases">
        <title>Robbsia sp. DHC34, isolated from soil.</title>
        <authorList>
            <person name="Gao Z.-H."/>
            <person name="Qiu L.-H."/>
        </authorList>
    </citation>
    <scope>NUCLEOTIDE SEQUENCE [LARGE SCALE GENOMIC DNA]</scope>
    <source>
        <strain evidence="9 10">DHC34</strain>
    </source>
</reference>
<comment type="cofactor">
    <cofactor evidence="1 7">
        <name>L-ascorbate</name>
        <dbReference type="ChEBI" id="CHEBI:38290"/>
    </cofactor>
</comment>
<evidence type="ECO:0000313" key="10">
    <source>
        <dbReference type="Proteomes" id="UP000270342"/>
    </source>
</evidence>
<feature type="binding site" evidence="7">
    <location>
        <position position="171"/>
    </location>
    <ligand>
        <name>2-oxoglutarate</name>
        <dbReference type="ChEBI" id="CHEBI:16810"/>
    </ligand>
</feature>
<dbReference type="GO" id="GO:0016706">
    <property type="term" value="F:2-oxoglutarate-dependent dioxygenase activity"/>
    <property type="evidence" value="ECO:0007669"/>
    <property type="project" value="UniProtKB-UniRule"/>
</dbReference>
<feature type="binding site" evidence="7">
    <location>
        <position position="100"/>
    </location>
    <ligand>
        <name>Fe cation</name>
        <dbReference type="ChEBI" id="CHEBI:24875"/>
    </ligand>
</feature>
<dbReference type="InterPro" id="IPR044862">
    <property type="entry name" value="Pro_4_hyd_alph_FE2OG_OXY"/>
</dbReference>
<dbReference type="GO" id="GO:0006974">
    <property type="term" value="P:DNA damage response"/>
    <property type="evidence" value="ECO:0007669"/>
    <property type="project" value="TreeGrafter"/>
</dbReference>
<organism evidence="9 10">
    <name type="scientific">Pararobbsia silviterrae</name>
    <dbReference type="NCBI Taxonomy" id="1792498"/>
    <lineage>
        <taxon>Bacteria</taxon>
        <taxon>Pseudomonadati</taxon>
        <taxon>Pseudomonadota</taxon>
        <taxon>Betaproteobacteria</taxon>
        <taxon>Burkholderiales</taxon>
        <taxon>Burkholderiaceae</taxon>
        <taxon>Pararobbsia</taxon>
    </lineage>
</organism>
<proteinExistence type="inferred from homology"/>
<comment type="caution">
    <text evidence="9">The sequence shown here is derived from an EMBL/GenBank/DDBJ whole genome shotgun (WGS) entry which is preliminary data.</text>
</comment>
<dbReference type="Gene3D" id="4.10.860.20">
    <property type="entry name" value="Rabenosyn, Rab binding domain"/>
    <property type="match status" value="1"/>
</dbReference>
<dbReference type="InterPro" id="IPR006620">
    <property type="entry name" value="Pro_4_hyd_alph"/>
</dbReference>
<evidence type="ECO:0000256" key="4">
    <source>
        <dbReference type="ARBA" id="ARBA00022964"/>
    </source>
</evidence>
<feature type="binding site" evidence="7">
    <location>
        <position position="161"/>
    </location>
    <ligand>
        <name>Fe cation</name>
        <dbReference type="ChEBI" id="CHEBI:24875"/>
    </ligand>
</feature>
<dbReference type="GO" id="GO:0031418">
    <property type="term" value="F:L-ascorbic acid binding"/>
    <property type="evidence" value="ECO:0007669"/>
    <property type="project" value="UniProtKB-KW"/>
</dbReference>
<dbReference type="GO" id="GO:0005506">
    <property type="term" value="F:iron ion binding"/>
    <property type="evidence" value="ECO:0007669"/>
    <property type="project" value="UniProtKB-UniRule"/>
</dbReference>
<dbReference type="Pfam" id="PF18331">
    <property type="entry name" value="PKHD_C"/>
    <property type="match status" value="1"/>
</dbReference>